<gene>
    <name evidence="1" type="ORF">N7498_001932</name>
    <name evidence="2" type="ORF">N7498_001965</name>
</gene>
<reference evidence="1" key="1">
    <citation type="submission" date="2022-12" db="EMBL/GenBank/DDBJ databases">
        <authorList>
            <person name="Petersen C."/>
        </authorList>
    </citation>
    <scope>NUCLEOTIDE SEQUENCE</scope>
    <source>
        <strain evidence="1">IBT 15544</strain>
    </source>
</reference>
<protein>
    <submittedName>
        <fullName evidence="1">Uncharacterized protein</fullName>
    </submittedName>
</protein>
<proteinExistence type="predicted"/>
<accession>A0A9W9TBH4</accession>
<reference evidence="1" key="2">
    <citation type="journal article" date="2023" name="IMA Fungus">
        <title>Comparative genomic study of the Penicillium genus elucidates a diverse pangenome and 15 lateral gene transfer events.</title>
        <authorList>
            <person name="Petersen C."/>
            <person name="Sorensen T."/>
            <person name="Nielsen M.R."/>
            <person name="Sondergaard T.E."/>
            <person name="Sorensen J.L."/>
            <person name="Fitzpatrick D.A."/>
            <person name="Frisvad J.C."/>
            <person name="Nielsen K.L."/>
        </authorList>
    </citation>
    <scope>NUCLEOTIDE SEQUENCE</scope>
    <source>
        <strain evidence="1">IBT 15544</strain>
    </source>
</reference>
<dbReference type="EMBL" id="JAPQKR010000005">
    <property type="protein sequence ID" value="KAJ5215558.1"/>
    <property type="molecule type" value="Genomic_DNA"/>
</dbReference>
<name>A0A9W9TBH4_9EURO</name>
<evidence type="ECO:0000313" key="1">
    <source>
        <dbReference type="EMBL" id="KAJ5215525.1"/>
    </source>
</evidence>
<sequence>MTSSLTFKRKRSPEWSTEAITKRFCDRASPVSSIGGIPEDDISQVLSYEEFQHLDLSAQKEYFDEICKAFHDQECFSKSCPRIDMMILQHYDKDSRLSKEEKEDAYALQEDLKEKWRLS</sequence>
<keyword evidence="3" id="KW-1185">Reference proteome</keyword>
<dbReference type="AlphaFoldDB" id="A0A9W9TBH4"/>
<organism evidence="1 3">
    <name type="scientific">Penicillium cinerascens</name>
    <dbReference type="NCBI Taxonomy" id="70096"/>
    <lineage>
        <taxon>Eukaryota</taxon>
        <taxon>Fungi</taxon>
        <taxon>Dikarya</taxon>
        <taxon>Ascomycota</taxon>
        <taxon>Pezizomycotina</taxon>
        <taxon>Eurotiomycetes</taxon>
        <taxon>Eurotiomycetidae</taxon>
        <taxon>Eurotiales</taxon>
        <taxon>Aspergillaceae</taxon>
        <taxon>Penicillium</taxon>
    </lineage>
</organism>
<dbReference type="RefSeq" id="XP_058311338.1">
    <property type="nucleotide sequence ID" value="XM_058448994.1"/>
</dbReference>
<evidence type="ECO:0000313" key="3">
    <source>
        <dbReference type="Proteomes" id="UP001150904"/>
    </source>
</evidence>
<dbReference type="GeneID" id="83176295"/>
<evidence type="ECO:0000313" key="2">
    <source>
        <dbReference type="EMBL" id="KAJ5215558.1"/>
    </source>
</evidence>
<dbReference type="Proteomes" id="UP001150904">
    <property type="component" value="Unassembled WGS sequence"/>
</dbReference>
<dbReference type="EMBL" id="JAPQKR010000005">
    <property type="protein sequence ID" value="KAJ5215525.1"/>
    <property type="molecule type" value="Genomic_DNA"/>
</dbReference>
<comment type="caution">
    <text evidence="1">The sequence shown here is derived from an EMBL/GenBank/DDBJ whole genome shotgun (WGS) entry which is preliminary data.</text>
</comment>